<name>E1RBB3_SEDSS</name>
<dbReference type="RefSeq" id="WP_013253107.1">
    <property type="nucleotide sequence ID" value="NC_014364.1"/>
</dbReference>
<dbReference type="InterPro" id="IPR012347">
    <property type="entry name" value="Ferritin-like"/>
</dbReference>
<dbReference type="Pfam" id="PF09968">
    <property type="entry name" value="DUF2202"/>
    <property type="match status" value="1"/>
</dbReference>
<dbReference type="InterPro" id="IPR009078">
    <property type="entry name" value="Ferritin-like_SF"/>
</dbReference>
<dbReference type="OrthoDB" id="9801086at2"/>
<protein>
    <recommendedName>
        <fullName evidence="1">DUF2202 domain-containing protein</fullName>
    </recommendedName>
</protein>
<dbReference type="HOGENOM" id="CLU_051317_2_0_12"/>
<dbReference type="eggNOG" id="COG4902">
    <property type="taxonomic scope" value="Bacteria"/>
</dbReference>
<feature type="domain" description="DUF2202" evidence="1">
    <location>
        <begin position="55"/>
        <end position="214"/>
    </location>
</feature>
<organism evidence="2 3">
    <name type="scientific">Sediminispirochaeta smaragdinae (strain DSM 11293 / JCM 15392 / SEBR 4228)</name>
    <name type="common">Spirochaeta smaragdinae</name>
    <dbReference type="NCBI Taxonomy" id="573413"/>
    <lineage>
        <taxon>Bacteria</taxon>
        <taxon>Pseudomonadati</taxon>
        <taxon>Spirochaetota</taxon>
        <taxon>Spirochaetia</taxon>
        <taxon>Spirochaetales</taxon>
        <taxon>Spirochaetaceae</taxon>
        <taxon>Sediminispirochaeta</taxon>
    </lineage>
</organism>
<reference evidence="2 3" key="1">
    <citation type="journal article" date="2010" name="Stand. Genomic Sci.">
        <title>Complete genome sequence of Spirochaeta smaragdinae type strain (SEBR 4228).</title>
        <authorList>
            <person name="Mavromatis K."/>
            <person name="Yasawong M."/>
            <person name="Chertkov O."/>
            <person name="Lapidus A."/>
            <person name="Lucas S."/>
            <person name="Nolan M."/>
            <person name="Del Rio T.G."/>
            <person name="Tice H."/>
            <person name="Cheng J.F."/>
            <person name="Pitluck S."/>
            <person name="Liolios K."/>
            <person name="Ivanova N."/>
            <person name="Tapia R."/>
            <person name="Han C."/>
            <person name="Bruce D."/>
            <person name="Goodwin L."/>
            <person name="Pati A."/>
            <person name="Chen A."/>
            <person name="Palaniappan K."/>
            <person name="Land M."/>
            <person name="Hauser L."/>
            <person name="Chang Y.J."/>
            <person name="Jeffries C.D."/>
            <person name="Detter J.C."/>
            <person name="Rohde M."/>
            <person name="Brambilla E."/>
            <person name="Spring S."/>
            <person name="Goker M."/>
            <person name="Sikorski J."/>
            <person name="Woyke T."/>
            <person name="Bristow J."/>
            <person name="Eisen J.A."/>
            <person name="Markowitz V."/>
            <person name="Hugenholtz P."/>
            <person name="Klenk H.P."/>
            <person name="Kyrpides N.C."/>
        </authorList>
    </citation>
    <scope>NUCLEOTIDE SEQUENCE [LARGE SCALE GENOMIC DNA]</scope>
    <source>
        <strain evidence="3">DSM 11293 / JCM 15392 / SEBR 4228</strain>
    </source>
</reference>
<dbReference type="CDD" id="cd01048">
    <property type="entry name" value="Ferritin_like_AB2"/>
    <property type="match status" value="1"/>
</dbReference>
<sequence length="229" mass="26137">MKQLSSNFAGILLCITIMLFPPILHAQRGGPPQEALPLSQILETIEPASLSQSEREGILLMHEEEKLAHDLYEALYEAWNIPIFANIAKSEASHMEWVKLLITRYALEEPGSEAPGEFDNKHLKQLYEELLDEGTLSLASAFEVGATVEDLDIFDLERLLQESDNKDIKIVYQNLNKGSRNHLRSFNAQLHQIGKRYIPKHIDQQLFRAIIESENERGVVSEPNFMFPR</sequence>
<dbReference type="SUPFAM" id="SSF47240">
    <property type="entry name" value="Ferritin-like"/>
    <property type="match status" value="1"/>
</dbReference>
<evidence type="ECO:0000259" key="1">
    <source>
        <dbReference type="Pfam" id="PF09968"/>
    </source>
</evidence>
<dbReference type="AlphaFoldDB" id="E1RBB3"/>
<evidence type="ECO:0000313" key="2">
    <source>
        <dbReference type="EMBL" id="ADK79643.1"/>
    </source>
</evidence>
<dbReference type="EMBL" id="CP002116">
    <property type="protein sequence ID" value="ADK79643.1"/>
    <property type="molecule type" value="Genomic_DNA"/>
</dbReference>
<evidence type="ECO:0000313" key="3">
    <source>
        <dbReference type="Proteomes" id="UP000002318"/>
    </source>
</evidence>
<keyword evidence="3" id="KW-1185">Reference proteome</keyword>
<accession>E1RBB3</accession>
<gene>
    <name evidence="2" type="ordered locus">Spirs_0496</name>
</gene>
<dbReference type="STRING" id="573413.Spirs_0496"/>
<dbReference type="Gene3D" id="1.20.1260.10">
    <property type="match status" value="1"/>
</dbReference>
<dbReference type="InterPro" id="IPR019243">
    <property type="entry name" value="DUF2202"/>
</dbReference>
<dbReference type="KEGG" id="ssm:Spirs_0496"/>
<proteinExistence type="predicted"/>
<dbReference type="Proteomes" id="UP000002318">
    <property type="component" value="Chromosome"/>
</dbReference>